<evidence type="ECO:0000313" key="4">
    <source>
        <dbReference type="EMBL" id="KAK2157981.1"/>
    </source>
</evidence>
<dbReference type="InterPro" id="IPR050327">
    <property type="entry name" value="Proton-linked_MCT"/>
</dbReference>
<reference evidence="4" key="1">
    <citation type="journal article" date="2023" name="Mol. Biol. Evol.">
        <title>Third-Generation Sequencing Reveals the Adaptive Role of the Epigenome in Three Deep-Sea Polychaetes.</title>
        <authorList>
            <person name="Perez M."/>
            <person name="Aroh O."/>
            <person name="Sun Y."/>
            <person name="Lan Y."/>
            <person name="Juniper S.K."/>
            <person name="Young C.R."/>
            <person name="Angers B."/>
            <person name="Qian P.Y."/>
        </authorList>
    </citation>
    <scope>NUCLEOTIDE SEQUENCE</scope>
    <source>
        <strain evidence="4">P08H-3</strain>
    </source>
</reference>
<evidence type="ECO:0000256" key="2">
    <source>
        <dbReference type="SAM" id="Phobius"/>
    </source>
</evidence>
<feature type="domain" description="Major facilitator superfamily (MFS) profile" evidence="3">
    <location>
        <begin position="322"/>
        <end position="477"/>
    </location>
</feature>
<organism evidence="4 5">
    <name type="scientific">Paralvinella palmiformis</name>
    <dbReference type="NCBI Taxonomy" id="53620"/>
    <lineage>
        <taxon>Eukaryota</taxon>
        <taxon>Metazoa</taxon>
        <taxon>Spiralia</taxon>
        <taxon>Lophotrochozoa</taxon>
        <taxon>Annelida</taxon>
        <taxon>Polychaeta</taxon>
        <taxon>Sedentaria</taxon>
        <taxon>Canalipalpata</taxon>
        <taxon>Terebellida</taxon>
        <taxon>Terebelliformia</taxon>
        <taxon>Alvinellidae</taxon>
        <taxon>Paralvinella</taxon>
    </lineage>
</organism>
<keyword evidence="2" id="KW-0812">Transmembrane</keyword>
<gene>
    <name evidence="4" type="ORF">LSH36_179g00025</name>
</gene>
<feature type="transmembrane region" description="Helical" evidence="2">
    <location>
        <begin position="53"/>
        <end position="76"/>
    </location>
</feature>
<dbReference type="PROSITE" id="PS50850">
    <property type="entry name" value="MFS"/>
    <property type="match status" value="1"/>
</dbReference>
<comment type="caution">
    <text evidence="4">The sequence shown here is derived from an EMBL/GenBank/DDBJ whole genome shotgun (WGS) entry which is preliminary data.</text>
</comment>
<evidence type="ECO:0000256" key="1">
    <source>
        <dbReference type="ARBA" id="ARBA00004141"/>
    </source>
</evidence>
<dbReference type="AlphaFoldDB" id="A0AAD9JRP6"/>
<keyword evidence="2" id="KW-1133">Transmembrane helix</keyword>
<comment type="subcellular location">
    <subcellularLocation>
        <location evidence="1">Membrane</location>
        <topology evidence="1">Multi-pass membrane protein</topology>
    </subcellularLocation>
</comment>
<feature type="transmembrane region" description="Helical" evidence="2">
    <location>
        <begin position="83"/>
        <end position="101"/>
    </location>
</feature>
<evidence type="ECO:0000259" key="3">
    <source>
        <dbReference type="PROSITE" id="PS50850"/>
    </source>
</evidence>
<dbReference type="SUPFAM" id="SSF103473">
    <property type="entry name" value="MFS general substrate transporter"/>
    <property type="match status" value="1"/>
</dbReference>
<dbReference type="InterPro" id="IPR011701">
    <property type="entry name" value="MFS"/>
</dbReference>
<protein>
    <recommendedName>
        <fullName evidence="3">Major facilitator superfamily (MFS) profile domain-containing protein</fullName>
    </recommendedName>
</protein>
<dbReference type="Proteomes" id="UP001208570">
    <property type="component" value="Unassembled WGS sequence"/>
</dbReference>
<proteinExistence type="predicted"/>
<sequence>MSGVRRVQKVDEGWAWVVVGGSFLNHFLFEGMVRSYGLIYLALLDRFHGNAAFTAWIQATFNAVAMATGPLTSIIAERYSCRVLVVTSGVLLCTALLLSSFSPNLYFLYFSYSLVGGIAGSFVYSPMVVVVSLYFDKKRGRAMGLAALGGAVGTAAMPPLVGYLLDLYGYSGCLTVMAAVCLHHCISGLLYRPLAAPDVSRECSVVCTQSVLYPSQENKLRSERLFSSVTLLNRDKIDSETASYCSLRVLAPMENPALSDARSLDATKRENSFDQLLANKVKQRTDPATNDPNECTNRAENSDQTNCLGIRRKIYTNVSPRLEILANVSFLLFCFNLFNIPTTLISTFIFLPGLGEEFGLLGSQTALLISIIGISSGVGRLFFGFVFDLAPVSSRRRLLHSVLGVLLGVSTTSLVMCRHFLPLAIVCSCIGLSEGGVVAQRATALSQYVRPQQLVFAFGIMTMFQGFGNLIGPLLQG</sequence>
<feature type="transmembrane region" description="Helical" evidence="2">
    <location>
        <begin position="167"/>
        <end position="191"/>
    </location>
</feature>
<feature type="transmembrane region" description="Helical" evidence="2">
    <location>
        <begin position="107"/>
        <end position="135"/>
    </location>
</feature>
<keyword evidence="5" id="KW-1185">Reference proteome</keyword>
<accession>A0AAD9JRP6</accession>
<keyword evidence="2" id="KW-0472">Membrane</keyword>
<feature type="transmembrane region" description="Helical" evidence="2">
    <location>
        <begin position="454"/>
        <end position="475"/>
    </location>
</feature>
<dbReference type="InterPro" id="IPR036259">
    <property type="entry name" value="MFS_trans_sf"/>
</dbReference>
<dbReference type="InterPro" id="IPR020846">
    <property type="entry name" value="MFS_dom"/>
</dbReference>
<feature type="transmembrane region" description="Helical" evidence="2">
    <location>
        <begin position="12"/>
        <end position="33"/>
    </location>
</feature>
<evidence type="ECO:0000313" key="5">
    <source>
        <dbReference type="Proteomes" id="UP001208570"/>
    </source>
</evidence>
<feature type="transmembrane region" description="Helical" evidence="2">
    <location>
        <begin position="366"/>
        <end position="386"/>
    </location>
</feature>
<dbReference type="EMBL" id="JAODUP010000179">
    <property type="protein sequence ID" value="KAK2157981.1"/>
    <property type="molecule type" value="Genomic_DNA"/>
</dbReference>
<dbReference type="GO" id="GO:0008028">
    <property type="term" value="F:monocarboxylic acid transmembrane transporter activity"/>
    <property type="evidence" value="ECO:0007669"/>
    <property type="project" value="TreeGrafter"/>
</dbReference>
<dbReference type="Gene3D" id="1.20.1250.20">
    <property type="entry name" value="MFS general substrate transporter like domains"/>
    <property type="match status" value="2"/>
</dbReference>
<dbReference type="Pfam" id="PF07690">
    <property type="entry name" value="MFS_1"/>
    <property type="match status" value="1"/>
</dbReference>
<dbReference type="PANTHER" id="PTHR11360">
    <property type="entry name" value="MONOCARBOXYLATE TRANSPORTER"/>
    <property type="match status" value="1"/>
</dbReference>
<feature type="transmembrane region" description="Helical" evidence="2">
    <location>
        <begin position="142"/>
        <end position="161"/>
    </location>
</feature>
<name>A0AAD9JRP6_9ANNE</name>
<dbReference type="GO" id="GO:0016020">
    <property type="term" value="C:membrane"/>
    <property type="evidence" value="ECO:0007669"/>
    <property type="project" value="UniProtKB-SubCell"/>
</dbReference>
<dbReference type="PANTHER" id="PTHR11360:SF284">
    <property type="entry name" value="EG:103B4.3 PROTEIN-RELATED"/>
    <property type="match status" value="1"/>
</dbReference>
<feature type="transmembrane region" description="Helical" evidence="2">
    <location>
        <begin position="330"/>
        <end position="354"/>
    </location>
</feature>